<evidence type="ECO:0000313" key="6">
    <source>
        <dbReference type="Proteomes" id="UP000030748"/>
    </source>
</evidence>
<dbReference type="EMBL" id="KI630969">
    <property type="protein sequence ID" value="EYU31473.1"/>
    <property type="molecule type" value="Genomic_DNA"/>
</dbReference>
<evidence type="ECO:0000256" key="1">
    <source>
        <dbReference type="ARBA" id="ARBA00022603"/>
    </source>
</evidence>
<evidence type="ECO:0000259" key="4">
    <source>
        <dbReference type="Pfam" id="PF08100"/>
    </source>
</evidence>
<dbReference type="GO" id="GO:0009813">
    <property type="term" value="P:flavonoid biosynthetic process"/>
    <property type="evidence" value="ECO:0007669"/>
    <property type="project" value="UniProtKB-ARBA"/>
</dbReference>
<reference evidence="5 6" key="1">
    <citation type="journal article" date="2013" name="Proc. Natl. Acad. Sci. U.S.A.">
        <title>Fine-scale variation in meiotic recombination in Mimulus inferred from population shotgun sequencing.</title>
        <authorList>
            <person name="Hellsten U."/>
            <person name="Wright K.M."/>
            <person name="Jenkins J."/>
            <person name="Shu S."/>
            <person name="Yuan Y."/>
            <person name="Wessler S.R."/>
            <person name="Schmutz J."/>
            <person name="Willis J.H."/>
            <person name="Rokhsar D.S."/>
        </authorList>
    </citation>
    <scope>NUCLEOTIDE SEQUENCE [LARGE SCALE GENOMIC DNA]</scope>
    <source>
        <strain evidence="6">cv. DUN x IM62</strain>
    </source>
</reference>
<dbReference type="InterPro" id="IPR012967">
    <property type="entry name" value="COMT_dimerisation"/>
</dbReference>
<proteinExistence type="predicted"/>
<dbReference type="eggNOG" id="KOG3178">
    <property type="taxonomic scope" value="Eukaryota"/>
</dbReference>
<dbReference type="AlphaFoldDB" id="A0A022QW08"/>
<dbReference type="PANTHER" id="PTHR11746">
    <property type="entry name" value="O-METHYLTRANSFERASE"/>
    <property type="match status" value="1"/>
</dbReference>
<dbReference type="InterPro" id="IPR036388">
    <property type="entry name" value="WH-like_DNA-bd_sf"/>
</dbReference>
<dbReference type="SUPFAM" id="SSF46785">
    <property type="entry name" value="Winged helix' DNA-binding domain"/>
    <property type="match status" value="1"/>
</dbReference>
<keyword evidence="2" id="KW-0808">Transferase</keyword>
<name>A0A022QW08_ERYGU</name>
<organism evidence="5 6">
    <name type="scientific">Erythranthe guttata</name>
    <name type="common">Yellow monkey flower</name>
    <name type="synonym">Mimulus guttatus</name>
    <dbReference type="NCBI Taxonomy" id="4155"/>
    <lineage>
        <taxon>Eukaryota</taxon>
        <taxon>Viridiplantae</taxon>
        <taxon>Streptophyta</taxon>
        <taxon>Embryophyta</taxon>
        <taxon>Tracheophyta</taxon>
        <taxon>Spermatophyta</taxon>
        <taxon>Magnoliopsida</taxon>
        <taxon>eudicotyledons</taxon>
        <taxon>Gunneridae</taxon>
        <taxon>Pentapetalae</taxon>
        <taxon>asterids</taxon>
        <taxon>lamiids</taxon>
        <taxon>Lamiales</taxon>
        <taxon>Phrymaceae</taxon>
        <taxon>Erythranthe</taxon>
    </lineage>
</organism>
<dbReference type="Pfam" id="PF08100">
    <property type="entry name" value="Dimerisation"/>
    <property type="match status" value="1"/>
</dbReference>
<dbReference type="InterPro" id="IPR016461">
    <property type="entry name" value="COMT-like"/>
</dbReference>
<dbReference type="PROSITE" id="PS51683">
    <property type="entry name" value="SAM_OMT_II"/>
    <property type="match status" value="1"/>
</dbReference>
<accession>A0A022QW08</accession>
<keyword evidence="3" id="KW-0949">S-adenosyl-L-methionine</keyword>
<dbReference type="GO" id="GO:0046983">
    <property type="term" value="F:protein dimerization activity"/>
    <property type="evidence" value="ECO:0007669"/>
    <property type="project" value="InterPro"/>
</dbReference>
<gene>
    <name evidence="5" type="ORF">MIMGU_mgv1a026236mg</name>
</gene>
<keyword evidence="1" id="KW-0489">Methyltransferase</keyword>
<sequence>MDCRSEEDAFVFATQLAMAAVFPAALKTAVELDLFELIKKSGSGAAVSARELAAQLPASANPDAHVMLDRILRLLTSYSVLNSSPRNLPGGGGGVDLVYSLAPVCKYLTKNEDGVSVSPFLMLIQDQVLQKSW</sequence>
<dbReference type="GO" id="GO:0032259">
    <property type="term" value="P:methylation"/>
    <property type="evidence" value="ECO:0007669"/>
    <property type="project" value="UniProtKB-KW"/>
</dbReference>
<dbReference type="PhylomeDB" id="A0A022QW08"/>
<dbReference type="STRING" id="4155.A0A022QW08"/>
<dbReference type="FunFam" id="1.10.10.10:FF:000357">
    <property type="entry name" value="Caffeic acid 3-O-methyltransferase"/>
    <property type="match status" value="1"/>
</dbReference>
<dbReference type="Proteomes" id="UP000030748">
    <property type="component" value="Unassembled WGS sequence"/>
</dbReference>
<dbReference type="InterPro" id="IPR036390">
    <property type="entry name" value="WH_DNA-bd_sf"/>
</dbReference>
<dbReference type="Gene3D" id="1.10.10.10">
    <property type="entry name" value="Winged helix-like DNA-binding domain superfamily/Winged helix DNA-binding domain"/>
    <property type="match status" value="1"/>
</dbReference>
<evidence type="ECO:0000313" key="5">
    <source>
        <dbReference type="EMBL" id="EYU31473.1"/>
    </source>
</evidence>
<evidence type="ECO:0000256" key="2">
    <source>
        <dbReference type="ARBA" id="ARBA00022679"/>
    </source>
</evidence>
<keyword evidence="6" id="KW-1185">Reference proteome</keyword>
<feature type="domain" description="O-methyltransferase dimerisation" evidence="4">
    <location>
        <begin position="15"/>
        <end position="110"/>
    </location>
</feature>
<dbReference type="GO" id="GO:0008757">
    <property type="term" value="F:S-adenosylmethionine-dependent methyltransferase activity"/>
    <property type="evidence" value="ECO:0007669"/>
    <property type="project" value="UniProtKB-ARBA"/>
</dbReference>
<protein>
    <recommendedName>
        <fullName evidence="4">O-methyltransferase dimerisation domain-containing protein</fullName>
    </recommendedName>
</protein>
<evidence type="ECO:0000256" key="3">
    <source>
        <dbReference type="ARBA" id="ARBA00022691"/>
    </source>
</evidence>